<evidence type="ECO:0000313" key="4">
    <source>
        <dbReference type="RefSeq" id="XP_006818896.1"/>
    </source>
</evidence>
<evidence type="ECO:0000259" key="2">
    <source>
        <dbReference type="SMART" id="SM01163"/>
    </source>
</evidence>
<dbReference type="PANTHER" id="PTHR22891">
    <property type="entry name" value="EUKARYOTIC TRANSLATION INITIATION FACTOR 2C"/>
    <property type="match status" value="1"/>
</dbReference>
<accession>A0ABM0MFV5</accession>
<dbReference type="InterPro" id="IPR032474">
    <property type="entry name" value="Argonaute_N"/>
</dbReference>
<feature type="region of interest" description="Disordered" evidence="1">
    <location>
        <begin position="1"/>
        <end position="56"/>
    </location>
</feature>
<dbReference type="SUPFAM" id="SSF101690">
    <property type="entry name" value="PAZ domain"/>
    <property type="match status" value="1"/>
</dbReference>
<feature type="compositionally biased region" description="Pro residues" evidence="1">
    <location>
        <begin position="1"/>
        <end position="16"/>
    </location>
</feature>
<protein>
    <submittedName>
        <fullName evidence="4">Protein argonaute-2-like</fullName>
    </submittedName>
</protein>
<feature type="compositionally biased region" description="Low complexity" evidence="1">
    <location>
        <begin position="17"/>
        <end position="31"/>
    </location>
</feature>
<reference evidence="4" key="1">
    <citation type="submission" date="2025-08" db="UniProtKB">
        <authorList>
            <consortium name="RefSeq"/>
        </authorList>
    </citation>
    <scope>IDENTIFICATION</scope>
    <source>
        <tissue evidence="4">Testes</tissue>
    </source>
</reference>
<dbReference type="InterPro" id="IPR036085">
    <property type="entry name" value="PAZ_dom_sf"/>
</dbReference>
<dbReference type="RefSeq" id="XP_006818896.1">
    <property type="nucleotide sequence ID" value="XM_006818833.1"/>
</dbReference>
<dbReference type="InterPro" id="IPR014811">
    <property type="entry name" value="ArgoL1"/>
</dbReference>
<organism evidence="3 4">
    <name type="scientific">Saccoglossus kowalevskii</name>
    <name type="common">Acorn worm</name>
    <dbReference type="NCBI Taxonomy" id="10224"/>
    <lineage>
        <taxon>Eukaryota</taxon>
        <taxon>Metazoa</taxon>
        <taxon>Hemichordata</taxon>
        <taxon>Enteropneusta</taxon>
        <taxon>Harrimaniidae</taxon>
        <taxon>Saccoglossus</taxon>
    </lineage>
</organism>
<keyword evidence="3" id="KW-1185">Reference proteome</keyword>
<evidence type="ECO:0000256" key="1">
    <source>
        <dbReference type="SAM" id="MobiDB-lite"/>
    </source>
</evidence>
<sequence length="262" mass="29547">MYNPPMQPMPIVPPTPTQGLAPGTGPPGATQEATQPRPPQPSQQPSRTFLCPRRPNHGVEGRPILLRANHFQIRMPHGDIQHYDITIVPDKCPRRVNREIIDTMVTAYSSKIFNNGKPVFDGRKNLYSRDPLPIGREKVELEVTLPGEGKDRVFKVAIKWVASVSLFALEQALEGRIQTIPFEAIQALDVVMRHLPSMTYTPVGRSFFSAPEGYYHPLGGGREVWFGFHQSVRPSMWKMMLNIDGKLLLLRLWGKGHLLKTM</sequence>
<name>A0ABM0MFV5_SACKO</name>
<dbReference type="Pfam" id="PF08699">
    <property type="entry name" value="ArgoL1"/>
    <property type="match status" value="1"/>
</dbReference>
<evidence type="ECO:0000313" key="3">
    <source>
        <dbReference type="Proteomes" id="UP000694865"/>
    </source>
</evidence>
<feature type="domain" description="Argonaute linker 1" evidence="2">
    <location>
        <begin position="201"/>
        <end position="245"/>
    </location>
</feature>
<dbReference type="Pfam" id="PF16486">
    <property type="entry name" value="ArgoN"/>
    <property type="match status" value="1"/>
</dbReference>
<dbReference type="Proteomes" id="UP000694865">
    <property type="component" value="Unplaced"/>
</dbReference>
<dbReference type="SMART" id="SM01163">
    <property type="entry name" value="DUF1785"/>
    <property type="match status" value="1"/>
</dbReference>
<gene>
    <name evidence="4" type="primary">LOC102807187</name>
</gene>
<proteinExistence type="predicted"/>
<dbReference type="GeneID" id="102807187"/>